<organism evidence="2 3">
    <name type="scientific">Geomesophilobacter sediminis</name>
    <dbReference type="NCBI Taxonomy" id="2798584"/>
    <lineage>
        <taxon>Bacteria</taxon>
        <taxon>Pseudomonadati</taxon>
        <taxon>Thermodesulfobacteriota</taxon>
        <taxon>Desulfuromonadia</taxon>
        <taxon>Geobacterales</taxon>
        <taxon>Geobacteraceae</taxon>
        <taxon>Geomesophilobacter</taxon>
    </lineage>
</organism>
<dbReference type="RefSeq" id="WP_199384184.1">
    <property type="nucleotide sequence ID" value="NZ_JAEMHM010000008.1"/>
</dbReference>
<comment type="caution">
    <text evidence="2">The sequence shown here is derived from an EMBL/GenBank/DDBJ whole genome shotgun (WGS) entry which is preliminary data.</text>
</comment>
<dbReference type="Proteomes" id="UP000636888">
    <property type="component" value="Unassembled WGS sequence"/>
</dbReference>
<dbReference type="PANTHER" id="PTHR47135">
    <property type="entry name" value="FIBRONECTIN TYPE III DOMAIN-CONTAINING PROTEIN 7"/>
    <property type="match status" value="1"/>
</dbReference>
<dbReference type="CDD" id="cd00063">
    <property type="entry name" value="FN3"/>
    <property type="match status" value="4"/>
</dbReference>
<dbReference type="InterPro" id="IPR003961">
    <property type="entry name" value="FN3_dom"/>
</dbReference>
<dbReference type="PROSITE" id="PS51257">
    <property type="entry name" value="PROKAR_LIPOPROTEIN"/>
    <property type="match status" value="1"/>
</dbReference>
<feature type="domain" description="Fibronectin type-III" evidence="1">
    <location>
        <begin position="461"/>
        <end position="562"/>
    </location>
</feature>
<dbReference type="PROSITE" id="PS50853">
    <property type="entry name" value="FN3"/>
    <property type="match status" value="4"/>
</dbReference>
<keyword evidence="3" id="KW-1185">Reference proteome</keyword>
<protein>
    <submittedName>
        <fullName evidence="2">Fibronectin type III domain-containing protein</fullName>
    </submittedName>
</protein>
<dbReference type="InterPro" id="IPR036116">
    <property type="entry name" value="FN3_sf"/>
</dbReference>
<dbReference type="Gene3D" id="2.60.40.10">
    <property type="entry name" value="Immunoglobulins"/>
    <property type="match status" value="4"/>
</dbReference>
<reference evidence="2" key="1">
    <citation type="submission" date="2020-12" db="EMBL/GenBank/DDBJ databases">
        <title>Geomonas sp. Red875, isolated from river sediment.</title>
        <authorList>
            <person name="Xu Z."/>
            <person name="Zhang Z."/>
            <person name="Masuda Y."/>
            <person name="Itoh H."/>
            <person name="Senoo K."/>
        </authorList>
    </citation>
    <scope>NUCLEOTIDE SEQUENCE</scope>
    <source>
        <strain evidence="2">Red875</strain>
    </source>
</reference>
<dbReference type="EMBL" id="JAEMHM010000008">
    <property type="protein sequence ID" value="MBJ6725297.1"/>
    <property type="molecule type" value="Genomic_DNA"/>
</dbReference>
<evidence type="ECO:0000313" key="3">
    <source>
        <dbReference type="Proteomes" id="UP000636888"/>
    </source>
</evidence>
<evidence type="ECO:0000259" key="1">
    <source>
        <dbReference type="PROSITE" id="PS50853"/>
    </source>
</evidence>
<dbReference type="PANTHER" id="PTHR47135:SF3">
    <property type="entry name" value="FIBRONECTIN TYPE-III DOMAIN-CONTAINING PROTEIN"/>
    <property type="match status" value="1"/>
</dbReference>
<feature type="domain" description="Fibronectin type-III" evidence="1">
    <location>
        <begin position="366"/>
        <end position="459"/>
    </location>
</feature>
<dbReference type="InterPro" id="IPR013783">
    <property type="entry name" value="Ig-like_fold"/>
</dbReference>
<proteinExistence type="predicted"/>
<feature type="domain" description="Fibronectin type-III" evidence="1">
    <location>
        <begin position="274"/>
        <end position="365"/>
    </location>
</feature>
<dbReference type="SMART" id="SM00060">
    <property type="entry name" value="FN3"/>
    <property type="match status" value="4"/>
</dbReference>
<sequence length="562" mass="54938">MKFTKTHLGWVALLGIFALLGLYGCGGSSSSATKATATGNLSTTNGTTASQVAVTAPSGVSLAIPAATTLLDGSGAPVTGSIATSVSYSTTPADLPAAAQTLPAGTTLAAFADISMGSVKTFSSPVALAISVPAAVAQPGDLLAVYSFDSGTGVWTSAGTYAVDSNGAVSPQVTHLSIWAVFKTATTPPAKPANLTVTPGNGQVTLTWDSVTDATSYNVYYGAGATSLSTKVTGAVSGQAITGLTNGGGYYFAVTAVNAGVESVHSTVASTVLAPAAPTAVTPVGGSGQASLTWAASTGATSYNIYYGTSPGVTAASTSKVVGAVNGQAVTGLTAGSSYYFVVTAVNVSGESPVSAESSVLLAPAAPKGIVVSPGDGQATITWTVATGATSYNIYYDTGSITAASPKLNTAGTVLSATQLDATVTGLQNGIVYNFAVTALDAGGESPVSAIKQGTPNPTSAPGSPTGVTVTQGGAGQAQVSWGTVSGASSYRVYYLQTGTSTAPSSTQVLAGAAYVTSSGTSTTVALPSGSSYWWFAVTALNAAGESGTQNSPKPNGGLTIP</sequence>
<dbReference type="SUPFAM" id="SSF49265">
    <property type="entry name" value="Fibronectin type III"/>
    <property type="match status" value="2"/>
</dbReference>
<evidence type="ECO:0000313" key="2">
    <source>
        <dbReference type="EMBL" id="MBJ6725297.1"/>
    </source>
</evidence>
<dbReference type="AlphaFoldDB" id="A0A8J7IYL8"/>
<name>A0A8J7IYL8_9BACT</name>
<gene>
    <name evidence="2" type="ORF">JFN93_11300</name>
</gene>
<dbReference type="Pfam" id="PF00041">
    <property type="entry name" value="fn3"/>
    <property type="match status" value="1"/>
</dbReference>
<feature type="domain" description="Fibronectin type-III" evidence="1">
    <location>
        <begin position="188"/>
        <end position="271"/>
    </location>
</feature>
<accession>A0A8J7IYL8</accession>